<feature type="binding site" evidence="3">
    <location>
        <position position="98"/>
    </location>
    <ligand>
        <name>Zn(2+)</name>
        <dbReference type="ChEBI" id="CHEBI:29105"/>
        <label>2</label>
    </ligand>
</feature>
<feature type="binding site" evidence="4">
    <location>
        <position position="283"/>
    </location>
    <ligand>
        <name>allantoate</name>
        <dbReference type="ChEBI" id="CHEBI:17536"/>
    </ligand>
</feature>
<sequence length="428" mass="46030">MNEENRAWKPNAERLWADLEALSGIADETKLGWTRRSFSEAYDRGRSWLTERMEDAGLTVRIDEASNLIGTLTGTDPDLPSLMIGSHTDTVNGGGRFDGIIGVLGGIEIARMLRQSGFRLRRTLEIVDFTAEEPSEFGISTVGSRGMVGKLSEEMLDRTDPGGRTLREAVASLGGRPELLSRALRQIGEIGLYLELHIEQGPVLERTGAVLGVVTGIVGIHRYRVRIVGQPNHAGTTPMNMRFDALAGFCEIGLAFEKTCKQIYFADAVGTIGTIRNDPNASNVIPGIVEFDLEIRSLEAEVSRQIYEAFVAEANRIAESRGLSVSLDPLSKSDAIQVSPEVRRLLGEACAEVSSTIELPSGAGHDANQLAAVAPIGMLFVPSLDGKSHCPEEWTEPSHFAAGVEALARAIMAFDAGAGRESGAKADG</sequence>
<keyword evidence="7" id="KW-1185">Reference proteome</keyword>
<keyword evidence="2 6" id="KW-0378">Hydrolase</keyword>
<protein>
    <submittedName>
        <fullName evidence="6">Zn-dependent hydrolase</fullName>
    </submittedName>
</protein>
<dbReference type="PANTHER" id="PTHR32494:SF5">
    <property type="entry name" value="ALLANTOATE AMIDOHYDROLASE"/>
    <property type="match status" value="1"/>
</dbReference>
<organism evidence="6 7">
    <name type="scientific">Cohnella endophytica</name>
    <dbReference type="NCBI Taxonomy" id="2419778"/>
    <lineage>
        <taxon>Bacteria</taxon>
        <taxon>Bacillati</taxon>
        <taxon>Bacillota</taxon>
        <taxon>Bacilli</taxon>
        <taxon>Bacillales</taxon>
        <taxon>Paenibacillaceae</taxon>
        <taxon>Cohnella</taxon>
    </lineage>
</organism>
<feature type="binding site" evidence="3">
    <location>
        <position position="98"/>
    </location>
    <ligand>
        <name>Zn(2+)</name>
        <dbReference type="ChEBI" id="CHEBI:29105"/>
        <label>1</label>
    </ligand>
</feature>
<feature type="binding site" evidence="3">
    <location>
        <position position="133"/>
    </location>
    <ligand>
        <name>Zn(2+)</name>
        <dbReference type="ChEBI" id="CHEBI:29105"/>
        <label>2</label>
    </ligand>
</feature>
<dbReference type="CDD" id="cd03884">
    <property type="entry name" value="M20_bAS"/>
    <property type="match status" value="1"/>
</dbReference>
<feature type="domain" description="Peptidase M20 dimerisation" evidence="5">
    <location>
        <begin position="216"/>
        <end position="318"/>
    </location>
</feature>
<dbReference type="OrthoDB" id="9808195at2"/>
<dbReference type="Proteomes" id="UP000282076">
    <property type="component" value="Unassembled WGS sequence"/>
</dbReference>
<dbReference type="Pfam" id="PF07687">
    <property type="entry name" value="M20_dimer"/>
    <property type="match status" value="1"/>
</dbReference>
<dbReference type="InterPro" id="IPR002933">
    <property type="entry name" value="Peptidase_M20"/>
</dbReference>
<dbReference type="NCBIfam" id="NF006771">
    <property type="entry name" value="PRK09290.1-5"/>
    <property type="match status" value="1"/>
</dbReference>
<dbReference type="Gene3D" id="3.40.630.10">
    <property type="entry name" value="Zn peptidases"/>
    <property type="match status" value="1"/>
</dbReference>
<keyword evidence="3" id="KW-0479">Metal-binding</keyword>
<comment type="caution">
    <text evidence="6">The sequence shown here is derived from an EMBL/GenBank/DDBJ whole genome shotgun (WGS) entry which is preliminary data.</text>
</comment>
<evidence type="ECO:0000313" key="6">
    <source>
        <dbReference type="EMBL" id="RKP45870.1"/>
    </source>
</evidence>
<comment type="cofactor">
    <cofactor evidence="3">
        <name>Zn(2+)</name>
        <dbReference type="ChEBI" id="CHEBI:29105"/>
    </cofactor>
    <text evidence="3">Binds 2 Zn(2+) ions per subunit.</text>
</comment>
<name>A0A494X646_9BACL</name>
<dbReference type="AlphaFoldDB" id="A0A494X646"/>
<dbReference type="InterPro" id="IPR010158">
    <property type="entry name" value="Amidase_Cbmase"/>
</dbReference>
<dbReference type="SUPFAM" id="SSF55031">
    <property type="entry name" value="Bacterial exopeptidase dimerisation domain"/>
    <property type="match status" value="1"/>
</dbReference>
<dbReference type="GO" id="GO:0016813">
    <property type="term" value="F:hydrolase activity, acting on carbon-nitrogen (but not peptide) bonds, in linear amidines"/>
    <property type="evidence" value="ECO:0007669"/>
    <property type="project" value="InterPro"/>
</dbReference>
<proteinExistence type="inferred from homology"/>
<dbReference type="GO" id="GO:0046872">
    <property type="term" value="F:metal ion binding"/>
    <property type="evidence" value="ECO:0007669"/>
    <property type="project" value="UniProtKB-KW"/>
</dbReference>
<feature type="binding site" evidence="3">
    <location>
        <position position="389"/>
    </location>
    <ligand>
        <name>Zn(2+)</name>
        <dbReference type="ChEBI" id="CHEBI:29105"/>
        <label>2</label>
    </ligand>
</feature>
<gene>
    <name evidence="6" type="ORF">D7Z26_25310</name>
</gene>
<dbReference type="Pfam" id="PF01546">
    <property type="entry name" value="Peptidase_M20"/>
    <property type="match status" value="1"/>
</dbReference>
<feature type="binding site" evidence="3">
    <location>
        <position position="87"/>
    </location>
    <ligand>
        <name>Zn(2+)</name>
        <dbReference type="ChEBI" id="CHEBI:29105"/>
        <label>1</label>
    </ligand>
</feature>
<evidence type="ECO:0000313" key="7">
    <source>
        <dbReference type="Proteomes" id="UP000282076"/>
    </source>
</evidence>
<evidence type="ECO:0000256" key="3">
    <source>
        <dbReference type="PIRSR" id="PIRSR001235-1"/>
    </source>
</evidence>
<keyword evidence="3" id="KW-0862">Zinc</keyword>
<evidence type="ECO:0000259" key="5">
    <source>
        <dbReference type="Pfam" id="PF07687"/>
    </source>
</evidence>
<feature type="binding site" evidence="4">
    <location>
        <position position="222"/>
    </location>
    <ligand>
        <name>allantoate</name>
        <dbReference type="ChEBI" id="CHEBI:17536"/>
    </ligand>
</feature>
<dbReference type="InterPro" id="IPR011650">
    <property type="entry name" value="Peptidase_M20_dimer"/>
</dbReference>
<evidence type="ECO:0000256" key="2">
    <source>
        <dbReference type="ARBA" id="ARBA00022801"/>
    </source>
</evidence>
<evidence type="ECO:0000256" key="4">
    <source>
        <dbReference type="PIRSR" id="PIRSR001235-2"/>
    </source>
</evidence>
<dbReference type="InterPro" id="IPR036264">
    <property type="entry name" value="Bact_exopeptidase_dim_dom"/>
</dbReference>
<dbReference type="PIRSF" id="PIRSF001235">
    <property type="entry name" value="Amidase_carbamoylase"/>
    <property type="match status" value="1"/>
</dbReference>
<dbReference type="SUPFAM" id="SSF53187">
    <property type="entry name" value="Zn-dependent exopeptidases"/>
    <property type="match status" value="1"/>
</dbReference>
<reference evidence="6 7" key="1">
    <citation type="submission" date="2018-10" db="EMBL/GenBank/DDBJ databases">
        <title>Cohnella sp. M2MS4P-1, whole genome shotgun sequence.</title>
        <authorList>
            <person name="Tuo L."/>
        </authorList>
    </citation>
    <scope>NUCLEOTIDE SEQUENCE [LARGE SCALE GENOMIC DNA]</scope>
    <source>
        <strain evidence="6 7">M2MS4P-1</strain>
    </source>
</reference>
<dbReference type="Gene3D" id="3.30.70.360">
    <property type="match status" value="1"/>
</dbReference>
<dbReference type="NCBIfam" id="TIGR01879">
    <property type="entry name" value="hydantase"/>
    <property type="match status" value="1"/>
</dbReference>
<dbReference type="EMBL" id="RBZM01000014">
    <property type="protein sequence ID" value="RKP45870.1"/>
    <property type="molecule type" value="Genomic_DNA"/>
</dbReference>
<dbReference type="RefSeq" id="WP_120979823.1">
    <property type="nucleotide sequence ID" value="NZ_RBZM01000014.1"/>
</dbReference>
<dbReference type="InterPro" id="IPR001261">
    <property type="entry name" value="ArgE/DapE_CS"/>
</dbReference>
<dbReference type="PROSITE" id="PS00758">
    <property type="entry name" value="ARGE_DAPE_CPG2_1"/>
    <property type="match status" value="1"/>
</dbReference>
<comment type="similarity">
    <text evidence="1">Belongs to the peptidase M20 family.</text>
</comment>
<feature type="binding site" evidence="3">
    <location>
        <position position="197"/>
    </location>
    <ligand>
        <name>Zn(2+)</name>
        <dbReference type="ChEBI" id="CHEBI:29105"/>
        <label>1</label>
    </ligand>
</feature>
<feature type="binding site" evidence="4">
    <location>
        <position position="296"/>
    </location>
    <ligand>
        <name>allantoate</name>
        <dbReference type="ChEBI" id="CHEBI:17536"/>
    </ligand>
</feature>
<evidence type="ECO:0000256" key="1">
    <source>
        <dbReference type="ARBA" id="ARBA00006153"/>
    </source>
</evidence>
<dbReference type="PANTHER" id="PTHR32494">
    <property type="entry name" value="ALLANTOATE DEIMINASE-RELATED"/>
    <property type="match status" value="1"/>
</dbReference>
<accession>A0A494X646</accession>